<evidence type="ECO:0000256" key="1">
    <source>
        <dbReference type="SAM" id="MobiDB-lite"/>
    </source>
</evidence>
<dbReference type="EMBL" id="JARKIK010000071">
    <property type="protein sequence ID" value="KAK8728654.1"/>
    <property type="molecule type" value="Genomic_DNA"/>
</dbReference>
<evidence type="ECO:0000313" key="2">
    <source>
        <dbReference type="EMBL" id="KAK8728654.1"/>
    </source>
</evidence>
<name>A0AAW0WS09_CHEQU</name>
<feature type="non-terminal residue" evidence="2">
    <location>
        <position position="176"/>
    </location>
</feature>
<gene>
    <name evidence="2" type="ORF">OTU49_009078</name>
</gene>
<organism evidence="2 3">
    <name type="scientific">Cherax quadricarinatus</name>
    <name type="common">Australian red claw crayfish</name>
    <dbReference type="NCBI Taxonomy" id="27406"/>
    <lineage>
        <taxon>Eukaryota</taxon>
        <taxon>Metazoa</taxon>
        <taxon>Ecdysozoa</taxon>
        <taxon>Arthropoda</taxon>
        <taxon>Crustacea</taxon>
        <taxon>Multicrustacea</taxon>
        <taxon>Malacostraca</taxon>
        <taxon>Eumalacostraca</taxon>
        <taxon>Eucarida</taxon>
        <taxon>Decapoda</taxon>
        <taxon>Pleocyemata</taxon>
        <taxon>Astacidea</taxon>
        <taxon>Parastacoidea</taxon>
        <taxon>Parastacidae</taxon>
        <taxon>Cherax</taxon>
    </lineage>
</organism>
<sequence length="176" mass="18709">MSTHTQVVHRDGSAHKPSGENHCLPSKPRPPLSPTPTTISKFPVSPPLPNSSTSPTSGNQIPAASTAASTMATGCVIVEIDVDVDNTTISEDTTTCPTECILKTTAAKQSVTENKLPVFPNITETQDYVKESMQVTSVLPPNGGKQIPDNRAQQAKQTTFCRAERSPITHIKCSDG</sequence>
<accession>A0AAW0WS09</accession>
<feature type="compositionally biased region" description="Basic and acidic residues" evidence="1">
    <location>
        <begin position="8"/>
        <end position="19"/>
    </location>
</feature>
<proteinExistence type="predicted"/>
<evidence type="ECO:0000313" key="3">
    <source>
        <dbReference type="Proteomes" id="UP001445076"/>
    </source>
</evidence>
<dbReference type="AlphaFoldDB" id="A0AAW0WS09"/>
<reference evidence="2 3" key="1">
    <citation type="journal article" date="2024" name="BMC Genomics">
        <title>Genome assembly of redclaw crayfish (Cherax quadricarinatus) provides insights into its immune adaptation and hypoxia tolerance.</title>
        <authorList>
            <person name="Liu Z."/>
            <person name="Zheng J."/>
            <person name="Li H."/>
            <person name="Fang K."/>
            <person name="Wang S."/>
            <person name="He J."/>
            <person name="Zhou D."/>
            <person name="Weng S."/>
            <person name="Chi M."/>
            <person name="Gu Z."/>
            <person name="He J."/>
            <person name="Li F."/>
            <person name="Wang M."/>
        </authorList>
    </citation>
    <scope>NUCLEOTIDE SEQUENCE [LARGE SCALE GENOMIC DNA]</scope>
    <source>
        <strain evidence="2">ZL_2023a</strain>
    </source>
</reference>
<dbReference type="Proteomes" id="UP001445076">
    <property type="component" value="Unassembled WGS sequence"/>
</dbReference>
<keyword evidence="3" id="KW-1185">Reference proteome</keyword>
<protein>
    <submittedName>
        <fullName evidence="2">Uncharacterized protein</fullName>
    </submittedName>
</protein>
<feature type="compositionally biased region" description="Low complexity" evidence="1">
    <location>
        <begin position="50"/>
        <end position="65"/>
    </location>
</feature>
<comment type="caution">
    <text evidence="2">The sequence shown here is derived from an EMBL/GenBank/DDBJ whole genome shotgun (WGS) entry which is preliminary data.</text>
</comment>
<feature type="region of interest" description="Disordered" evidence="1">
    <location>
        <begin position="1"/>
        <end position="65"/>
    </location>
</feature>